<keyword evidence="1 3" id="KW-0597">Phosphoprotein</keyword>
<evidence type="ECO:0000256" key="2">
    <source>
        <dbReference type="ARBA" id="ARBA00023012"/>
    </source>
</evidence>
<evidence type="ECO:0000259" key="4">
    <source>
        <dbReference type="PROSITE" id="PS50109"/>
    </source>
</evidence>
<protein>
    <recommendedName>
        <fullName evidence="8">Histidine kinase</fullName>
    </recommendedName>
</protein>
<dbReference type="InterPro" id="IPR011006">
    <property type="entry name" value="CheY-like_superfamily"/>
</dbReference>
<dbReference type="PANTHER" id="PTHR45339:SF1">
    <property type="entry name" value="HYBRID SIGNAL TRANSDUCTION HISTIDINE KINASE J"/>
    <property type="match status" value="1"/>
</dbReference>
<proteinExistence type="predicted"/>
<feature type="modified residue" description="4-aspartylphosphate" evidence="3">
    <location>
        <position position="143"/>
    </location>
</feature>
<dbReference type="Pfam" id="PF02518">
    <property type="entry name" value="HATPase_c"/>
    <property type="match status" value="1"/>
</dbReference>
<keyword evidence="2" id="KW-0902">Two-component regulatory system</keyword>
<accession>A0AAD5SBB7</accession>
<organism evidence="6 7">
    <name type="scientific">Rhizophlyctis rosea</name>
    <dbReference type="NCBI Taxonomy" id="64517"/>
    <lineage>
        <taxon>Eukaryota</taxon>
        <taxon>Fungi</taxon>
        <taxon>Fungi incertae sedis</taxon>
        <taxon>Chytridiomycota</taxon>
        <taxon>Chytridiomycota incertae sedis</taxon>
        <taxon>Chytridiomycetes</taxon>
        <taxon>Rhizophlyctidales</taxon>
        <taxon>Rhizophlyctidaceae</taxon>
        <taxon>Rhizophlyctis</taxon>
    </lineage>
</organism>
<dbReference type="EMBL" id="JADGJD010000409">
    <property type="protein sequence ID" value="KAJ3051314.1"/>
    <property type="molecule type" value="Genomic_DNA"/>
</dbReference>
<dbReference type="PROSITE" id="PS50109">
    <property type="entry name" value="HIS_KIN"/>
    <property type="match status" value="1"/>
</dbReference>
<evidence type="ECO:0000256" key="1">
    <source>
        <dbReference type="ARBA" id="ARBA00022553"/>
    </source>
</evidence>
<dbReference type="CDD" id="cd17546">
    <property type="entry name" value="REC_hyHK_CKI1_RcsC-like"/>
    <property type="match status" value="1"/>
</dbReference>
<dbReference type="PRINTS" id="PR00344">
    <property type="entry name" value="BCTRLSENSOR"/>
</dbReference>
<dbReference type="InterPro" id="IPR005467">
    <property type="entry name" value="His_kinase_dom"/>
</dbReference>
<dbReference type="PROSITE" id="PS50110">
    <property type="entry name" value="RESPONSE_REGULATORY"/>
    <property type="match status" value="1"/>
</dbReference>
<dbReference type="GO" id="GO:0000160">
    <property type="term" value="P:phosphorelay signal transduction system"/>
    <property type="evidence" value="ECO:0007669"/>
    <property type="project" value="UniProtKB-KW"/>
</dbReference>
<evidence type="ECO:0008006" key="8">
    <source>
        <dbReference type="Google" id="ProtNLM"/>
    </source>
</evidence>
<dbReference type="Gene3D" id="3.40.50.2300">
    <property type="match status" value="1"/>
</dbReference>
<dbReference type="SUPFAM" id="SSF55874">
    <property type="entry name" value="ATPase domain of HSP90 chaperone/DNA topoisomerase II/histidine kinase"/>
    <property type="match status" value="1"/>
</dbReference>
<dbReference type="Proteomes" id="UP001212841">
    <property type="component" value="Unassembled WGS sequence"/>
</dbReference>
<evidence type="ECO:0000313" key="6">
    <source>
        <dbReference type="EMBL" id="KAJ3051314.1"/>
    </source>
</evidence>
<dbReference type="InterPro" id="IPR004358">
    <property type="entry name" value="Sig_transdc_His_kin-like_C"/>
</dbReference>
<dbReference type="InterPro" id="IPR001789">
    <property type="entry name" value="Sig_transdc_resp-reg_receiver"/>
</dbReference>
<reference evidence="6" key="1">
    <citation type="submission" date="2020-05" db="EMBL/GenBank/DDBJ databases">
        <title>Phylogenomic resolution of chytrid fungi.</title>
        <authorList>
            <person name="Stajich J.E."/>
            <person name="Amses K."/>
            <person name="Simmons R."/>
            <person name="Seto K."/>
            <person name="Myers J."/>
            <person name="Bonds A."/>
            <person name="Quandt C.A."/>
            <person name="Barry K."/>
            <person name="Liu P."/>
            <person name="Grigoriev I."/>
            <person name="Longcore J.E."/>
            <person name="James T.Y."/>
        </authorList>
    </citation>
    <scope>NUCLEOTIDE SEQUENCE</scope>
    <source>
        <strain evidence="6">JEL0318</strain>
    </source>
</reference>
<keyword evidence="7" id="KW-1185">Reference proteome</keyword>
<dbReference type="AlphaFoldDB" id="A0AAD5SBB7"/>
<dbReference type="InterPro" id="IPR003594">
    <property type="entry name" value="HATPase_dom"/>
</dbReference>
<dbReference type="SUPFAM" id="SSF52172">
    <property type="entry name" value="CheY-like"/>
    <property type="match status" value="1"/>
</dbReference>
<comment type="caution">
    <text evidence="6">The sequence shown here is derived from an EMBL/GenBank/DDBJ whole genome shotgun (WGS) entry which is preliminary data.</text>
</comment>
<dbReference type="SMART" id="SM00448">
    <property type="entry name" value="REC"/>
    <property type="match status" value="1"/>
</dbReference>
<dbReference type="PANTHER" id="PTHR45339">
    <property type="entry name" value="HYBRID SIGNAL TRANSDUCTION HISTIDINE KINASE J"/>
    <property type="match status" value="1"/>
</dbReference>
<evidence type="ECO:0000313" key="7">
    <source>
        <dbReference type="Proteomes" id="UP001212841"/>
    </source>
</evidence>
<dbReference type="GO" id="GO:0016772">
    <property type="term" value="F:transferase activity, transferring phosphorus-containing groups"/>
    <property type="evidence" value="ECO:0007669"/>
    <property type="project" value="InterPro"/>
</dbReference>
<dbReference type="Pfam" id="PF00072">
    <property type="entry name" value="Response_reg"/>
    <property type="match status" value="1"/>
</dbReference>
<feature type="domain" description="Histidine kinase" evidence="4">
    <location>
        <begin position="1"/>
        <end position="70"/>
    </location>
</feature>
<evidence type="ECO:0000259" key="5">
    <source>
        <dbReference type="PROSITE" id="PS50110"/>
    </source>
</evidence>
<name>A0AAD5SBB7_9FUNG</name>
<feature type="domain" description="Response regulatory" evidence="5">
    <location>
        <begin position="94"/>
        <end position="212"/>
    </location>
</feature>
<evidence type="ECO:0000256" key="3">
    <source>
        <dbReference type="PROSITE-ProRule" id="PRU00169"/>
    </source>
</evidence>
<sequence length="223" mass="24191">DTGIGMSEQVMARLFNPFSQGDSSTSRRFGGTGLGLSIVKKILDAMGGSIRMHSLEGVGSTFEVSFTAPVVPTGADHLNETTDKKEEGRHTVQRVLVAEDNIVIQKLVRQILRHVPVVDVVDNGAEAVRLVKISEPYDLLLCDLNMPVMDGLEATKQIRETVNGEKGRLRIIGLTANAFNSDREACLKAGMDDYLSKPFRKSALLEAVERVPAVYCSSESSVG</sequence>
<gene>
    <name evidence="6" type="ORF">HK097_007692</name>
</gene>
<feature type="non-terminal residue" evidence="6">
    <location>
        <position position="1"/>
    </location>
</feature>
<dbReference type="Gene3D" id="3.30.565.10">
    <property type="entry name" value="Histidine kinase-like ATPase, C-terminal domain"/>
    <property type="match status" value="1"/>
</dbReference>
<dbReference type="InterPro" id="IPR036890">
    <property type="entry name" value="HATPase_C_sf"/>
</dbReference>